<feature type="transmembrane region" description="Helical" evidence="1">
    <location>
        <begin position="42"/>
        <end position="65"/>
    </location>
</feature>
<feature type="transmembrane region" description="Helical" evidence="1">
    <location>
        <begin position="97"/>
        <end position="120"/>
    </location>
</feature>
<dbReference type="Pfam" id="PF11255">
    <property type="entry name" value="DUF3054"/>
    <property type="match status" value="1"/>
</dbReference>
<evidence type="ECO:0000313" key="3">
    <source>
        <dbReference type="Proteomes" id="UP000320806"/>
    </source>
</evidence>
<dbReference type="Proteomes" id="UP000320806">
    <property type="component" value="Unassembled WGS sequence"/>
</dbReference>
<sequence length="128" mass="13907">MSAEVAGHSRPRWYLLALDVVVVTVFAATGRRTHGEANPVVGVLDTAWPFLLGMVAGWVVAYYNWDRRVPVHVPAGVAIWVCAIAIGMLLRRIMGDGTALAFVIVATLFVGAGLIGWRLIRTLVLRRG</sequence>
<keyword evidence="1" id="KW-0812">Transmembrane</keyword>
<dbReference type="RefSeq" id="WP_141928569.1">
    <property type="nucleotide sequence ID" value="NZ_BAABCI010000027.1"/>
</dbReference>
<accession>A0A542EHK5</accession>
<dbReference type="InterPro" id="IPR021414">
    <property type="entry name" value="DUF3054"/>
</dbReference>
<feature type="transmembrane region" description="Helical" evidence="1">
    <location>
        <begin position="12"/>
        <end position="30"/>
    </location>
</feature>
<reference evidence="2 3" key="1">
    <citation type="submission" date="2019-06" db="EMBL/GenBank/DDBJ databases">
        <title>Sequencing the genomes of 1000 actinobacteria strains.</title>
        <authorList>
            <person name="Klenk H.-P."/>
        </authorList>
    </citation>
    <scope>NUCLEOTIDE SEQUENCE [LARGE SCALE GENOMIC DNA]</scope>
    <source>
        <strain evidence="2 3">DSM 19828</strain>
    </source>
</reference>
<proteinExistence type="predicted"/>
<evidence type="ECO:0000256" key="1">
    <source>
        <dbReference type="SAM" id="Phobius"/>
    </source>
</evidence>
<comment type="caution">
    <text evidence="2">The sequence shown here is derived from an EMBL/GenBank/DDBJ whole genome shotgun (WGS) entry which is preliminary data.</text>
</comment>
<keyword evidence="1" id="KW-1133">Transmembrane helix</keyword>
<organism evidence="2 3">
    <name type="scientific">Yimella lutea</name>
    <dbReference type="NCBI Taxonomy" id="587872"/>
    <lineage>
        <taxon>Bacteria</taxon>
        <taxon>Bacillati</taxon>
        <taxon>Actinomycetota</taxon>
        <taxon>Actinomycetes</taxon>
        <taxon>Micrococcales</taxon>
        <taxon>Dermacoccaceae</taxon>
        <taxon>Yimella</taxon>
    </lineage>
</organism>
<evidence type="ECO:0000313" key="2">
    <source>
        <dbReference type="EMBL" id="TQJ14820.1"/>
    </source>
</evidence>
<dbReference type="OrthoDB" id="3698172at2"/>
<keyword evidence="1" id="KW-0472">Membrane</keyword>
<dbReference type="EMBL" id="VFMO01000001">
    <property type="protein sequence ID" value="TQJ14820.1"/>
    <property type="molecule type" value="Genomic_DNA"/>
</dbReference>
<dbReference type="AlphaFoldDB" id="A0A542EHK5"/>
<feature type="transmembrane region" description="Helical" evidence="1">
    <location>
        <begin position="71"/>
        <end position="90"/>
    </location>
</feature>
<name>A0A542EHK5_9MICO</name>
<keyword evidence="3" id="KW-1185">Reference proteome</keyword>
<protein>
    <submittedName>
        <fullName evidence="2">DUF3054 family protein</fullName>
    </submittedName>
</protein>
<gene>
    <name evidence="2" type="ORF">FB459_2329</name>
</gene>